<evidence type="ECO:0000313" key="1">
    <source>
        <dbReference type="EMBL" id="WWX24850.1"/>
    </source>
</evidence>
<evidence type="ECO:0000313" key="2">
    <source>
        <dbReference type="Proteomes" id="UP001375370"/>
    </source>
</evidence>
<sequence length="148" mass="16293">MTVQSSEITCFCCGVCCAKYQVQMPLAEAQAIATRLGLTWEEFERDYLDPAWPGVRTVIARHTGGRCVFLEPQPGGRVFFCRIQPFKPAACIDWQADLAKGDCQAGLERYWQLGVDAESRLTGTAKDLAEFKNLLKNLAGGATQAGRD</sequence>
<reference evidence="1 2" key="1">
    <citation type="submission" date="2024-03" db="EMBL/GenBank/DDBJ databases">
        <title>A Dehalogenimonas Isolated from Estuarine Sediments Dihaloeliminates Chlorinated Alkanes.</title>
        <authorList>
            <person name="Yang Y."/>
            <person name="Wang H."/>
        </authorList>
    </citation>
    <scope>NUCLEOTIDE SEQUENCE [LARGE SCALE GENOMIC DNA]</scope>
    <source>
        <strain evidence="1 2">W</strain>
    </source>
</reference>
<organism evidence="1 2">
    <name type="scientific">Candidatus Dehalogenimonas loeffleri</name>
    <dbReference type="NCBI Taxonomy" id="3127115"/>
    <lineage>
        <taxon>Bacteria</taxon>
        <taxon>Bacillati</taxon>
        <taxon>Chloroflexota</taxon>
        <taxon>Dehalococcoidia</taxon>
        <taxon>Dehalococcoidales</taxon>
        <taxon>Dehalococcoidaceae</taxon>
        <taxon>Dehalogenimonas</taxon>
    </lineage>
</organism>
<dbReference type="Proteomes" id="UP001375370">
    <property type="component" value="Chromosome"/>
</dbReference>
<name>A0ABZ2J1P6_9CHLR</name>
<dbReference type="EMBL" id="CP146612">
    <property type="protein sequence ID" value="WWX24850.1"/>
    <property type="molecule type" value="Genomic_DNA"/>
</dbReference>
<dbReference type="RefSeq" id="WP_338736971.1">
    <property type="nucleotide sequence ID" value="NZ_CP146612.1"/>
</dbReference>
<proteinExistence type="predicted"/>
<accession>A0ABZ2J1P6</accession>
<protein>
    <submittedName>
        <fullName evidence="1">YkgJ family cysteine cluster protein</fullName>
    </submittedName>
</protein>
<keyword evidence="2" id="KW-1185">Reference proteome</keyword>
<gene>
    <name evidence="1" type="ORF">V8247_06180</name>
</gene>
<dbReference type="Pfam" id="PF03692">
    <property type="entry name" value="CxxCxxCC"/>
    <property type="match status" value="1"/>
</dbReference>
<dbReference type="InterPro" id="IPR005358">
    <property type="entry name" value="Puta_zinc/iron-chelating_dom"/>
</dbReference>